<feature type="coiled-coil region" evidence="13">
    <location>
        <begin position="41"/>
        <end position="72"/>
    </location>
</feature>
<comment type="similarity">
    <text evidence="2 10 12">Belongs to the GrpE family.</text>
</comment>
<dbReference type="NCBIfam" id="NF010739">
    <property type="entry name" value="PRK14141.1"/>
    <property type="match status" value="1"/>
</dbReference>
<sequence length="201" mass="22083">MTEETKNDLPENEEVEVKAPSEETEAPAEESSVEEDAVDPVEALTIEVADLKDRLLRAMAETENVRRRADRDKTDASAYAVTGFARDMLDVADNLGRALDSQPDEIADDMTPFVEGVDMTKRNLLQTLEKHGIKEVNPEIGEKFDPNLHQAMFEVPVPPENPGGAVMQVVAKGYVIKDRLLRPAMVGVSKAAPAQKVDQEA</sequence>
<comment type="function">
    <text evidence="7 10 11">Participates actively in the response to hyperosmotic and heat shock by preventing the aggregation of stress-denatured proteins, in association with DnaK and GrpE. It is the nucleotide exchange factor for DnaK and may function as a thermosensor. Unfolded proteins bind initially to DnaJ; upon interaction with the DnaJ-bound protein, DnaK hydrolyzes its bound ATP, resulting in the formation of a stable complex. GrpE releases ADP from DnaK; ATP binding to DnaK triggers the release of the substrate protein, thus completing the reaction cycle. Several rounds of ATP-dependent interactions between DnaJ, DnaK and GrpE are required for fully efficient folding.</text>
</comment>
<dbReference type="Proteomes" id="UP001268683">
    <property type="component" value="Chromosome"/>
</dbReference>
<protein>
    <recommendedName>
        <fullName evidence="8 10">Protein GrpE</fullName>
    </recommendedName>
    <alternativeName>
        <fullName evidence="9 10">HSP-70 cofactor</fullName>
    </alternativeName>
</protein>
<accession>A0AA52HAI2</accession>
<evidence type="ECO:0000256" key="5">
    <source>
        <dbReference type="ARBA" id="ARBA00023016"/>
    </source>
</evidence>
<feature type="compositionally biased region" description="Basic and acidic residues" evidence="14">
    <location>
        <begin position="1"/>
        <end position="21"/>
    </location>
</feature>
<evidence type="ECO:0000256" key="8">
    <source>
        <dbReference type="ARBA" id="ARBA00072274"/>
    </source>
</evidence>
<dbReference type="PROSITE" id="PS01071">
    <property type="entry name" value="GRPE"/>
    <property type="match status" value="1"/>
</dbReference>
<dbReference type="Gene3D" id="2.30.22.10">
    <property type="entry name" value="Head domain of nucleotide exchange factor GrpE"/>
    <property type="match status" value="1"/>
</dbReference>
<evidence type="ECO:0000256" key="3">
    <source>
        <dbReference type="ARBA" id="ARBA00011738"/>
    </source>
</evidence>
<keyword evidence="6 10" id="KW-0143">Chaperone</keyword>
<evidence type="ECO:0000256" key="10">
    <source>
        <dbReference type="HAMAP-Rule" id="MF_01151"/>
    </source>
</evidence>
<name>A0AA52HAI2_9PROT</name>
<evidence type="ECO:0000256" key="13">
    <source>
        <dbReference type="SAM" id="Coils"/>
    </source>
</evidence>
<organism evidence="15 16">
    <name type="scientific">Temperatibacter marinus</name>
    <dbReference type="NCBI Taxonomy" id="1456591"/>
    <lineage>
        <taxon>Bacteria</taxon>
        <taxon>Pseudomonadati</taxon>
        <taxon>Pseudomonadota</taxon>
        <taxon>Alphaproteobacteria</taxon>
        <taxon>Kordiimonadales</taxon>
        <taxon>Temperatibacteraceae</taxon>
        <taxon>Temperatibacter</taxon>
    </lineage>
</organism>
<dbReference type="InterPro" id="IPR009012">
    <property type="entry name" value="GrpE_head"/>
</dbReference>
<gene>
    <name evidence="10 15" type="primary">grpE</name>
    <name evidence="15" type="ORF">QGN29_04595</name>
</gene>
<dbReference type="InterPro" id="IPR000740">
    <property type="entry name" value="GrpE"/>
</dbReference>
<dbReference type="PANTHER" id="PTHR21237">
    <property type="entry name" value="GRPE PROTEIN"/>
    <property type="match status" value="1"/>
</dbReference>
<keyword evidence="4 10" id="KW-0963">Cytoplasm</keyword>
<keyword evidence="16" id="KW-1185">Reference proteome</keyword>
<dbReference type="FunFam" id="2.30.22.10:FF:000001">
    <property type="entry name" value="Protein GrpE"/>
    <property type="match status" value="1"/>
</dbReference>
<evidence type="ECO:0000256" key="2">
    <source>
        <dbReference type="ARBA" id="ARBA00009054"/>
    </source>
</evidence>
<dbReference type="InterPro" id="IPR013805">
    <property type="entry name" value="GrpE_CC"/>
</dbReference>
<dbReference type="CDD" id="cd00446">
    <property type="entry name" value="GrpE"/>
    <property type="match status" value="1"/>
</dbReference>
<dbReference type="GO" id="GO:0000774">
    <property type="term" value="F:adenyl-nucleotide exchange factor activity"/>
    <property type="evidence" value="ECO:0007669"/>
    <property type="project" value="InterPro"/>
</dbReference>
<dbReference type="RefSeq" id="WP_310799505.1">
    <property type="nucleotide sequence ID" value="NZ_CP123872.1"/>
</dbReference>
<evidence type="ECO:0000256" key="4">
    <source>
        <dbReference type="ARBA" id="ARBA00022490"/>
    </source>
</evidence>
<evidence type="ECO:0000256" key="14">
    <source>
        <dbReference type="SAM" id="MobiDB-lite"/>
    </source>
</evidence>
<evidence type="ECO:0000256" key="11">
    <source>
        <dbReference type="RuleBase" id="RU000639"/>
    </source>
</evidence>
<evidence type="ECO:0000256" key="9">
    <source>
        <dbReference type="ARBA" id="ARBA00076414"/>
    </source>
</evidence>
<dbReference type="GO" id="GO:0005737">
    <property type="term" value="C:cytoplasm"/>
    <property type="evidence" value="ECO:0007669"/>
    <property type="project" value="UniProtKB-SubCell"/>
</dbReference>
<dbReference type="Pfam" id="PF01025">
    <property type="entry name" value="GrpE"/>
    <property type="match status" value="1"/>
</dbReference>
<dbReference type="GO" id="GO:0042803">
    <property type="term" value="F:protein homodimerization activity"/>
    <property type="evidence" value="ECO:0007669"/>
    <property type="project" value="InterPro"/>
</dbReference>
<dbReference type="NCBIfam" id="NF010738">
    <property type="entry name" value="PRK14140.1"/>
    <property type="match status" value="1"/>
</dbReference>
<dbReference type="SUPFAM" id="SSF58014">
    <property type="entry name" value="Coiled-coil domain of nucleotide exchange factor GrpE"/>
    <property type="match status" value="1"/>
</dbReference>
<comment type="subunit">
    <text evidence="3 10">Homodimer.</text>
</comment>
<evidence type="ECO:0000256" key="6">
    <source>
        <dbReference type="ARBA" id="ARBA00023186"/>
    </source>
</evidence>
<reference evidence="15" key="1">
    <citation type="submission" date="2023-04" db="EMBL/GenBank/DDBJ databases">
        <title>Complete genome sequence of Temperatibacter marinus.</title>
        <authorList>
            <person name="Rong J.-C."/>
            <person name="Yi M.-L."/>
            <person name="Zhao Q."/>
        </authorList>
    </citation>
    <scope>NUCLEOTIDE SEQUENCE</scope>
    <source>
        <strain evidence="15">NBRC 110045</strain>
    </source>
</reference>
<dbReference type="KEGG" id="tmk:QGN29_04595"/>
<dbReference type="HAMAP" id="MF_01151">
    <property type="entry name" value="GrpE"/>
    <property type="match status" value="1"/>
</dbReference>
<comment type="subcellular location">
    <subcellularLocation>
        <location evidence="1 10">Cytoplasm</location>
    </subcellularLocation>
</comment>
<evidence type="ECO:0000256" key="7">
    <source>
        <dbReference type="ARBA" id="ARBA00053401"/>
    </source>
</evidence>
<dbReference type="PRINTS" id="PR00773">
    <property type="entry name" value="GRPEPROTEIN"/>
</dbReference>
<dbReference type="AlphaFoldDB" id="A0AA52HAI2"/>
<evidence type="ECO:0000256" key="1">
    <source>
        <dbReference type="ARBA" id="ARBA00004496"/>
    </source>
</evidence>
<evidence type="ECO:0000313" key="15">
    <source>
        <dbReference type="EMBL" id="WND03652.1"/>
    </source>
</evidence>
<dbReference type="GO" id="GO:0051087">
    <property type="term" value="F:protein-folding chaperone binding"/>
    <property type="evidence" value="ECO:0007669"/>
    <property type="project" value="InterPro"/>
</dbReference>
<proteinExistence type="inferred from homology"/>
<feature type="region of interest" description="Disordered" evidence="14">
    <location>
        <begin position="1"/>
        <end position="40"/>
    </location>
</feature>
<keyword evidence="5 10" id="KW-0346">Stress response</keyword>
<evidence type="ECO:0000313" key="16">
    <source>
        <dbReference type="Proteomes" id="UP001268683"/>
    </source>
</evidence>
<feature type="compositionally biased region" description="Acidic residues" evidence="14">
    <location>
        <begin position="22"/>
        <end position="39"/>
    </location>
</feature>
<dbReference type="GO" id="GO:0006457">
    <property type="term" value="P:protein folding"/>
    <property type="evidence" value="ECO:0007669"/>
    <property type="project" value="InterPro"/>
</dbReference>
<dbReference type="EMBL" id="CP123872">
    <property type="protein sequence ID" value="WND03652.1"/>
    <property type="molecule type" value="Genomic_DNA"/>
</dbReference>
<dbReference type="Gene3D" id="3.90.20.20">
    <property type="match status" value="1"/>
</dbReference>
<dbReference type="GO" id="GO:0051082">
    <property type="term" value="F:unfolded protein binding"/>
    <property type="evidence" value="ECO:0007669"/>
    <property type="project" value="TreeGrafter"/>
</dbReference>
<evidence type="ECO:0000256" key="12">
    <source>
        <dbReference type="RuleBase" id="RU004478"/>
    </source>
</evidence>
<keyword evidence="13" id="KW-0175">Coiled coil</keyword>
<dbReference type="PANTHER" id="PTHR21237:SF23">
    <property type="entry name" value="GRPE PROTEIN HOMOLOG, MITOCHONDRIAL"/>
    <property type="match status" value="1"/>
</dbReference>
<dbReference type="SUPFAM" id="SSF51064">
    <property type="entry name" value="Head domain of nucleotide exchange factor GrpE"/>
    <property type="match status" value="1"/>
</dbReference>